<dbReference type="InterPro" id="IPR045249">
    <property type="entry name" value="HARBI1-like"/>
</dbReference>
<keyword evidence="6" id="KW-0378">Hydrolase</keyword>
<keyword evidence="10" id="KW-1185">Reference proteome</keyword>
<name>A0A182FC50_ANOAL</name>
<feature type="region of interest" description="Disordered" evidence="8">
    <location>
        <begin position="13"/>
        <end position="62"/>
    </location>
</feature>
<evidence type="ECO:0000256" key="1">
    <source>
        <dbReference type="ARBA" id="ARBA00001968"/>
    </source>
</evidence>
<dbReference type="GO" id="GO:0004518">
    <property type="term" value="F:nuclease activity"/>
    <property type="evidence" value="ECO:0007669"/>
    <property type="project" value="UniProtKB-KW"/>
</dbReference>
<dbReference type="PANTHER" id="PTHR22930">
    <property type="match status" value="1"/>
</dbReference>
<evidence type="ECO:0000256" key="5">
    <source>
        <dbReference type="ARBA" id="ARBA00022723"/>
    </source>
</evidence>
<comment type="cofactor">
    <cofactor evidence="1">
        <name>a divalent metal cation</name>
        <dbReference type="ChEBI" id="CHEBI:60240"/>
    </cofactor>
</comment>
<dbReference type="GO" id="GO:0005634">
    <property type="term" value="C:nucleus"/>
    <property type="evidence" value="ECO:0007669"/>
    <property type="project" value="UniProtKB-SubCell"/>
</dbReference>
<feature type="compositionally biased region" description="Acidic residues" evidence="8">
    <location>
        <begin position="13"/>
        <end position="36"/>
    </location>
</feature>
<evidence type="ECO:0000256" key="4">
    <source>
        <dbReference type="ARBA" id="ARBA00022722"/>
    </source>
</evidence>
<keyword evidence="7" id="KW-0539">Nucleus</keyword>
<dbReference type="VEuPathDB" id="VectorBase:AALB004084"/>
<evidence type="ECO:0000256" key="6">
    <source>
        <dbReference type="ARBA" id="ARBA00022801"/>
    </source>
</evidence>
<sequence length="404" mass="46547">MFPSFALFLYDDSDDDVYLEEDDDDEELEDDEEDNHDDIHDNDSNQESHDKNDNQDEEPRPVVQNMTLIRRNLRYESDPLSLPDEDFQKLIGLNKAVFSFLLDSLKNDFKITYRCTAIPVSLKICAAVRFLTTGSFQQGIGNESSFLALSQPMVSNALSEFLEIMEKKICPEWIKAGMTEVEKQNARTHFYRLSELPGIIQAIDCTHIKIHNPGKDRSRPYRNKKGFYSLNVLLACDHELVFRSVEAKYPGAYQDGFIWNISALRQKMYEDYERGERPRLIGDAAFPQDQIVFTPYRNAVAGSREQLYNEKHKQARRFIERAISLLKSRFRCLLGTKELHYAPKKATSIVNVCVALHNICRSLKAEDPPIEATESEMIIPESFYDGSEEVRATCVRDSIRDSLL</sequence>
<dbReference type="EnsemblMetazoa" id="AALB004084-RA">
    <property type="protein sequence ID" value="AALB004084-PA"/>
    <property type="gene ID" value="AALB004084"/>
</dbReference>
<organism evidence="9 10">
    <name type="scientific">Anopheles albimanus</name>
    <name type="common">New world malaria mosquito</name>
    <dbReference type="NCBI Taxonomy" id="7167"/>
    <lineage>
        <taxon>Eukaryota</taxon>
        <taxon>Metazoa</taxon>
        <taxon>Ecdysozoa</taxon>
        <taxon>Arthropoda</taxon>
        <taxon>Hexapoda</taxon>
        <taxon>Insecta</taxon>
        <taxon>Pterygota</taxon>
        <taxon>Neoptera</taxon>
        <taxon>Endopterygota</taxon>
        <taxon>Diptera</taxon>
        <taxon>Nematocera</taxon>
        <taxon>Culicoidea</taxon>
        <taxon>Culicidae</taxon>
        <taxon>Anophelinae</taxon>
        <taxon>Anopheles</taxon>
    </lineage>
</organism>
<evidence type="ECO:0000256" key="2">
    <source>
        <dbReference type="ARBA" id="ARBA00004123"/>
    </source>
</evidence>
<feature type="compositionally biased region" description="Basic and acidic residues" evidence="8">
    <location>
        <begin position="37"/>
        <end position="60"/>
    </location>
</feature>
<evidence type="ECO:0000256" key="3">
    <source>
        <dbReference type="ARBA" id="ARBA00006958"/>
    </source>
</evidence>
<evidence type="ECO:0000313" key="9">
    <source>
        <dbReference type="EnsemblMetazoa" id="AALB004084-PA"/>
    </source>
</evidence>
<dbReference type="Pfam" id="PF13359">
    <property type="entry name" value="DDE_Tnp_4"/>
    <property type="match status" value="1"/>
</dbReference>
<dbReference type="Proteomes" id="UP000069272">
    <property type="component" value="Chromosome 3L"/>
</dbReference>
<evidence type="ECO:0000313" key="10">
    <source>
        <dbReference type="Proteomes" id="UP000069272"/>
    </source>
</evidence>
<dbReference type="GO" id="GO:0046872">
    <property type="term" value="F:metal ion binding"/>
    <property type="evidence" value="ECO:0007669"/>
    <property type="project" value="UniProtKB-KW"/>
</dbReference>
<keyword evidence="5" id="KW-0479">Metal-binding</keyword>
<evidence type="ECO:0000256" key="8">
    <source>
        <dbReference type="SAM" id="MobiDB-lite"/>
    </source>
</evidence>
<keyword evidence="4" id="KW-0540">Nuclease</keyword>
<accession>A0A182FC50</accession>
<comment type="subcellular location">
    <subcellularLocation>
        <location evidence="2">Nucleus</location>
    </subcellularLocation>
</comment>
<reference evidence="9" key="2">
    <citation type="submission" date="2022-08" db="UniProtKB">
        <authorList>
            <consortium name="EnsemblMetazoa"/>
        </authorList>
    </citation>
    <scope>IDENTIFICATION</scope>
    <source>
        <strain evidence="9">STECLA/ALBI9_A</strain>
    </source>
</reference>
<dbReference type="GO" id="GO:0016787">
    <property type="term" value="F:hydrolase activity"/>
    <property type="evidence" value="ECO:0007669"/>
    <property type="project" value="UniProtKB-KW"/>
</dbReference>
<evidence type="ECO:0000256" key="7">
    <source>
        <dbReference type="ARBA" id="ARBA00023242"/>
    </source>
</evidence>
<dbReference type="VEuPathDB" id="VectorBase:AALB20_030182"/>
<dbReference type="InterPro" id="IPR027806">
    <property type="entry name" value="HARBI1_dom"/>
</dbReference>
<dbReference type="AlphaFoldDB" id="A0A182FC50"/>
<reference evidence="9 10" key="1">
    <citation type="journal article" date="2017" name="G3 (Bethesda)">
        <title>The Physical Genome Mapping of Anopheles albimanus Corrected Scaffold Misassemblies and Identified Interarm Rearrangements in Genus Anopheles.</title>
        <authorList>
            <person name="Artemov G.N."/>
            <person name="Peery A.N."/>
            <person name="Jiang X."/>
            <person name="Tu Z."/>
            <person name="Stegniy V.N."/>
            <person name="Sharakhova M.V."/>
            <person name="Sharakhov I.V."/>
        </authorList>
    </citation>
    <scope>NUCLEOTIDE SEQUENCE [LARGE SCALE GENOMIC DNA]</scope>
    <source>
        <strain evidence="9 10">ALBI9_A</strain>
    </source>
</reference>
<dbReference type="PANTHER" id="PTHR22930:SF289">
    <property type="entry name" value="DDE TNP4 DOMAIN-CONTAINING PROTEIN-RELATED"/>
    <property type="match status" value="1"/>
</dbReference>
<dbReference type="STRING" id="7167.A0A182FC50"/>
<comment type="similarity">
    <text evidence="3">Belongs to the HARBI1 family.</text>
</comment>
<proteinExistence type="inferred from homology"/>
<protein>
    <submittedName>
        <fullName evidence="9">DDE Tnp4 domain-containing protein</fullName>
    </submittedName>
</protein>